<dbReference type="eggNOG" id="COG0664">
    <property type="taxonomic scope" value="Bacteria"/>
</dbReference>
<evidence type="ECO:0000259" key="1">
    <source>
        <dbReference type="PROSITE" id="PS50042"/>
    </source>
</evidence>
<proteinExistence type="predicted"/>
<dbReference type="Gene3D" id="2.60.120.10">
    <property type="entry name" value="Jelly Rolls"/>
    <property type="match status" value="1"/>
</dbReference>
<keyword evidence="3" id="KW-1185">Reference proteome</keyword>
<dbReference type="SUPFAM" id="SSF51206">
    <property type="entry name" value="cAMP-binding domain-like"/>
    <property type="match status" value="1"/>
</dbReference>
<dbReference type="InterPro" id="IPR000595">
    <property type="entry name" value="cNMP-bd_dom"/>
</dbReference>
<dbReference type="InterPro" id="IPR018490">
    <property type="entry name" value="cNMP-bd_dom_sf"/>
</dbReference>
<dbReference type="EMBL" id="ANHY01000007">
    <property type="protein sequence ID" value="EKV30775.1"/>
    <property type="molecule type" value="Genomic_DNA"/>
</dbReference>
<dbReference type="InterPro" id="IPR014710">
    <property type="entry name" value="RmlC-like_jellyroll"/>
</dbReference>
<dbReference type="SMART" id="SM00100">
    <property type="entry name" value="cNMP"/>
    <property type="match status" value="1"/>
</dbReference>
<protein>
    <submittedName>
        <fullName evidence="2">cAMP-binding protein</fullName>
    </submittedName>
</protein>
<organism evidence="2 3">
    <name type="scientific">Caenispirillum salinarum AK4</name>
    <dbReference type="NCBI Taxonomy" id="1238182"/>
    <lineage>
        <taxon>Bacteria</taxon>
        <taxon>Pseudomonadati</taxon>
        <taxon>Pseudomonadota</taxon>
        <taxon>Alphaproteobacteria</taxon>
        <taxon>Rhodospirillales</taxon>
        <taxon>Novispirillaceae</taxon>
        <taxon>Caenispirillum</taxon>
    </lineage>
</organism>
<evidence type="ECO:0000313" key="3">
    <source>
        <dbReference type="Proteomes" id="UP000009881"/>
    </source>
</evidence>
<dbReference type="STRING" id="1238182.C882_4112"/>
<dbReference type="CDD" id="cd00038">
    <property type="entry name" value="CAP_ED"/>
    <property type="match status" value="1"/>
</dbReference>
<evidence type="ECO:0000313" key="2">
    <source>
        <dbReference type="EMBL" id="EKV30775.1"/>
    </source>
</evidence>
<dbReference type="PANTHER" id="PTHR24567">
    <property type="entry name" value="CRP FAMILY TRANSCRIPTIONAL REGULATORY PROTEIN"/>
    <property type="match status" value="1"/>
</dbReference>
<dbReference type="Proteomes" id="UP000009881">
    <property type="component" value="Unassembled WGS sequence"/>
</dbReference>
<dbReference type="InterPro" id="IPR050397">
    <property type="entry name" value="Env_Response_Regulators"/>
</dbReference>
<dbReference type="GO" id="GO:0003700">
    <property type="term" value="F:DNA-binding transcription factor activity"/>
    <property type="evidence" value="ECO:0007669"/>
    <property type="project" value="TreeGrafter"/>
</dbReference>
<name>K9GXQ6_9PROT</name>
<gene>
    <name evidence="2" type="ORF">C882_4112</name>
</gene>
<dbReference type="Pfam" id="PF00027">
    <property type="entry name" value="cNMP_binding"/>
    <property type="match status" value="1"/>
</dbReference>
<dbReference type="GO" id="GO:0005829">
    <property type="term" value="C:cytosol"/>
    <property type="evidence" value="ECO:0007669"/>
    <property type="project" value="TreeGrafter"/>
</dbReference>
<dbReference type="RefSeq" id="WP_009540220.1">
    <property type="nucleotide sequence ID" value="NZ_ANHY01000007.1"/>
</dbReference>
<dbReference type="OrthoDB" id="190787at2"/>
<dbReference type="PANTHER" id="PTHR24567:SF74">
    <property type="entry name" value="HTH-TYPE TRANSCRIPTIONAL REGULATOR ARCR"/>
    <property type="match status" value="1"/>
</dbReference>
<dbReference type="AlphaFoldDB" id="K9GXQ6"/>
<reference evidence="2 3" key="1">
    <citation type="journal article" date="2013" name="Genome Announc.">
        <title>Draft Genome Sequence of an Alphaproteobacterium, Caenispirillum salinarum AK4(T), Isolated from a Solar Saltern.</title>
        <authorList>
            <person name="Khatri I."/>
            <person name="Singh A."/>
            <person name="Korpole S."/>
            <person name="Pinnaka A.K."/>
            <person name="Subramanian S."/>
        </authorList>
    </citation>
    <scope>NUCLEOTIDE SEQUENCE [LARGE SCALE GENOMIC DNA]</scope>
    <source>
        <strain evidence="2 3">AK4</strain>
    </source>
</reference>
<comment type="caution">
    <text evidence="2">The sequence shown here is derived from an EMBL/GenBank/DDBJ whole genome shotgun (WGS) entry which is preliminary data.</text>
</comment>
<sequence length="166" mass="18453">MTDTVKEPIERLLHNHPFFAGMEEPMLEKLAACATTRTYKAGHRVLKEGACADHFTVLLSGCVAVEVATPEQGVTPLQTLHAGDILGWSWLVAPYRWTFSATAREDTRAVIFDAPCLRRALEADHELAYHLMPRFIGVMSERLHSARLQMLDLYGPPAGARERGLA</sequence>
<accession>K9GXQ6</accession>
<feature type="domain" description="Cyclic nucleotide-binding" evidence="1">
    <location>
        <begin position="18"/>
        <end position="138"/>
    </location>
</feature>
<dbReference type="PROSITE" id="PS50042">
    <property type="entry name" value="CNMP_BINDING_3"/>
    <property type="match status" value="1"/>
</dbReference>